<organism evidence="1 2">
    <name type="scientific">Peronospora effusa</name>
    <dbReference type="NCBI Taxonomy" id="542832"/>
    <lineage>
        <taxon>Eukaryota</taxon>
        <taxon>Sar</taxon>
        <taxon>Stramenopiles</taxon>
        <taxon>Oomycota</taxon>
        <taxon>Peronosporomycetes</taxon>
        <taxon>Peronosporales</taxon>
        <taxon>Peronosporaceae</taxon>
        <taxon>Peronospora</taxon>
    </lineage>
</organism>
<dbReference type="SUPFAM" id="SSF53474">
    <property type="entry name" value="alpha/beta-Hydrolases"/>
    <property type="match status" value="1"/>
</dbReference>
<dbReference type="InterPro" id="IPR000801">
    <property type="entry name" value="Esterase-like"/>
</dbReference>
<proteinExistence type="predicted"/>
<dbReference type="InterPro" id="IPR029058">
    <property type="entry name" value="AB_hydrolase_fold"/>
</dbReference>
<dbReference type="EMBL" id="QLLG01000039">
    <property type="protein sequence ID" value="RMX69057.1"/>
    <property type="molecule type" value="Genomic_DNA"/>
</dbReference>
<dbReference type="STRING" id="542832.A0A3M6VRL5"/>
<dbReference type="InterPro" id="IPR050583">
    <property type="entry name" value="Mycobacterial_A85_antigen"/>
</dbReference>
<evidence type="ECO:0008006" key="3">
    <source>
        <dbReference type="Google" id="ProtNLM"/>
    </source>
</evidence>
<evidence type="ECO:0000313" key="1">
    <source>
        <dbReference type="EMBL" id="RMX69057.1"/>
    </source>
</evidence>
<keyword evidence="2" id="KW-1185">Reference proteome</keyword>
<dbReference type="Proteomes" id="UP000282087">
    <property type="component" value="Unassembled WGS sequence"/>
</dbReference>
<reference evidence="1 2" key="1">
    <citation type="submission" date="2018-06" db="EMBL/GenBank/DDBJ databases">
        <title>Comparative genomics of downy mildews reveals potential adaptations to biotrophy.</title>
        <authorList>
            <person name="Fletcher K."/>
            <person name="Klosterman S.J."/>
            <person name="Derevnina L."/>
            <person name="Martin F."/>
            <person name="Koike S."/>
            <person name="Reyes Chin-Wo S."/>
            <person name="Mou B."/>
            <person name="Michelmore R."/>
        </authorList>
    </citation>
    <scope>NUCLEOTIDE SEQUENCE [LARGE SCALE GENOMIC DNA]</scope>
    <source>
        <strain evidence="1 2">R14</strain>
    </source>
</reference>
<dbReference type="AlphaFoldDB" id="A0A3M6VRL5"/>
<evidence type="ECO:0000313" key="2">
    <source>
        <dbReference type="Proteomes" id="UP000282087"/>
    </source>
</evidence>
<sequence>MNRVLETIFPDYFSCQITSSNYYSYPENSLKSNLIFCVVYKGQELIKDGRVILFFAPGPDPEPRFESFDLNSPRPLFAKDVKNVEPGDLIEFESTTFSTPDALGFVPQNLDVFSNKLFVQALIHHDVNDPDANSRVGNTYSKPVEVRFDGDEADNVVKIVVDQVVSETMDLTPTEWIEHITMKSQLLSEYHNQDVYMMASIVLPKDYKALKKSSRFPAVYYIEGFTGTESYAKRAKGFLSSEMGQDWQAGHWPVPMLRVTLGSRFRFGHTSFADTEANGPWGTALVTEFIPYLESLYAVVPSASGRFLHGHSSGAWATLWLQLQYPDFFGGTWSSAPDPVDFSRFQVVNIYEAENAYWDANGNPYPTSRNNGLTTCNNRDENLLERVYGRGNGGQWDAFFAIFGPRGADGMPIPLFDKLSGDINRDVAKYWERFDICKYLQKRPELLLTELRGKIHVICGVEDTYYLNFACRSLQKLVGDSTSNLQDGSIVPNYVAMVPGDHTSIRSRAHYIQVYSEIAAVYKHNTKSVK</sequence>
<comment type="caution">
    <text evidence="1">The sequence shown here is derived from an EMBL/GenBank/DDBJ whole genome shotgun (WGS) entry which is preliminary data.</text>
</comment>
<protein>
    <recommendedName>
        <fullName evidence="3">Esterase</fullName>
    </recommendedName>
</protein>
<dbReference type="Gene3D" id="3.40.50.1820">
    <property type="entry name" value="alpha/beta hydrolase"/>
    <property type="match status" value="1"/>
</dbReference>
<dbReference type="PANTHER" id="PTHR48098:SF3">
    <property type="entry name" value="IRON(III) ENTEROBACTIN ESTERASE"/>
    <property type="match status" value="1"/>
</dbReference>
<dbReference type="OrthoDB" id="184793at2759"/>
<gene>
    <name evidence="1" type="ORF">DD238_005581</name>
</gene>
<dbReference type="Pfam" id="PF00756">
    <property type="entry name" value="Esterase"/>
    <property type="match status" value="1"/>
</dbReference>
<name>A0A3M6VRL5_9STRA</name>
<dbReference type="PANTHER" id="PTHR48098">
    <property type="entry name" value="ENTEROCHELIN ESTERASE-RELATED"/>
    <property type="match status" value="1"/>
</dbReference>
<accession>A0A3M6VRL5</accession>